<evidence type="ECO:0000256" key="2">
    <source>
        <dbReference type="SAM" id="MobiDB-lite"/>
    </source>
</evidence>
<dbReference type="Pfam" id="PF00644">
    <property type="entry name" value="PARP"/>
    <property type="match status" value="2"/>
</dbReference>
<comment type="similarity">
    <text evidence="1">Belongs to the ARTD/PARP family.</text>
</comment>
<dbReference type="Gene3D" id="3.90.175.10">
    <property type="entry name" value="Diphtheria Toxin, domain 1"/>
    <property type="match status" value="2"/>
</dbReference>
<feature type="region of interest" description="Disordered" evidence="2">
    <location>
        <begin position="1"/>
        <end position="21"/>
    </location>
</feature>
<dbReference type="InterPro" id="IPR029071">
    <property type="entry name" value="Ubiquitin-like_domsf"/>
</dbReference>
<protein>
    <submittedName>
        <fullName evidence="5">Polyubiquitin-C-like</fullName>
    </submittedName>
</protein>
<feature type="domain" description="Ubiquitin-like" evidence="3">
    <location>
        <begin position="494"/>
        <end position="563"/>
    </location>
</feature>
<dbReference type="SUPFAM" id="SSF54236">
    <property type="entry name" value="Ubiquitin-like"/>
    <property type="match status" value="4"/>
</dbReference>
<name>A0AAJ7WVY8_PETMA</name>
<reference evidence="5" key="1">
    <citation type="submission" date="2025-08" db="UniProtKB">
        <authorList>
            <consortium name="RefSeq"/>
        </authorList>
    </citation>
    <scope>IDENTIFICATION</scope>
    <source>
        <tissue evidence="5">Sperm</tissue>
    </source>
</reference>
<dbReference type="Pfam" id="PF00240">
    <property type="entry name" value="ubiquitin"/>
    <property type="match status" value="4"/>
</dbReference>
<keyword evidence="4" id="KW-1185">Reference proteome</keyword>
<dbReference type="SMART" id="SM00213">
    <property type="entry name" value="UBQ"/>
    <property type="match status" value="4"/>
</dbReference>
<dbReference type="GO" id="GO:0005737">
    <property type="term" value="C:cytoplasm"/>
    <property type="evidence" value="ECO:0007669"/>
    <property type="project" value="TreeGrafter"/>
</dbReference>
<feature type="domain" description="Ubiquitin-like" evidence="3">
    <location>
        <begin position="569"/>
        <end position="644"/>
    </location>
</feature>
<gene>
    <name evidence="5" type="primary">LOC116943455</name>
</gene>
<dbReference type="PRINTS" id="PR00348">
    <property type="entry name" value="UBIQUITIN"/>
</dbReference>
<evidence type="ECO:0000313" key="5">
    <source>
        <dbReference type="RefSeq" id="XP_032812136.1"/>
    </source>
</evidence>
<evidence type="ECO:0000256" key="1">
    <source>
        <dbReference type="ARBA" id="ARBA00024347"/>
    </source>
</evidence>
<dbReference type="PROSITE" id="PS50053">
    <property type="entry name" value="UBIQUITIN_2"/>
    <property type="match status" value="4"/>
</dbReference>
<evidence type="ECO:0000259" key="3">
    <source>
        <dbReference type="PROSITE" id="PS50053"/>
    </source>
</evidence>
<dbReference type="Proteomes" id="UP001318040">
    <property type="component" value="Chromosome 18"/>
</dbReference>
<feature type="domain" description="Ubiquitin-like" evidence="3">
    <location>
        <begin position="165"/>
        <end position="234"/>
    </location>
</feature>
<dbReference type="InterPro" id="IPR000626">
    <property type="entry name" value="Ubiquitin-like_dom"/>
</dbReference>
<dbReference type="KEGG" id="pmrn:116943455"/>
<dbReference type="FunFam" id="3.10.20.90:FF:000205">
    <property type="entry name" value="2'-5'-oligoadenylate synthase-like protein 2"/>
    <property type="match status" value="2"/>
</dbReference>
<dbReference type="SUPFAM" id="SSF56399">
    <property type="entry name" value="ADP-ribosylation"/>
    <property type="match status" value="2"/>
</dbReference>
<dbReference type="CDD" id="cd17039">
    <property type="entry name" value="Ubl_ubiquitin_like"/>
    <property type="match status" value="2"/>
</dbReference>
<dbReference type="RefSeq" id="XP_032812136.1">
    <property type="nucleotide sequence ID" value="XM_032956245.1"/>
</dbReference>
<proteinExistence type="inferred from homology"/>
<evidence type="ECO:0000313" key="4">
    <source>
        <dbReference type="Proteomes" id="UP001318040"/>
    </source>
</evidence>
<dbReference type="GO" id="GO:0003950">
    <property type="term" value="F:NAD+ poly-ADP-ribosyltransferase activity"/>
    <property type="evidence" value="ECO:0007669"/>
    <property type="project" value="InterPro"/>
</dbReference>
<feature type="domain" description="Ubiquitin-like" evidence="3">
    <location>
        <begin position="240"/>
        <end position="315"/>
    </location>
</feature>
<sequence length="644" mass="71426">MDCSETIGDRNGPCSLKGGESPKDDRRYIMYHGTDVQGAHGILTQGFRRSARGMLGPGVYVSRDIEKARRYPIGKPENTKVILKLRVNVGRVKKIDGQDHPLRLTWHDEGYDTAWVPRGCGMVTSELEEDCVWDPERITVVGVEEAPSSKMKTTFLAMLNPNDVVQIVVKDLEGNSLRLMVKLSESVLELKARIQSKWKVSPAQQRLAYGGTALQDGTTLAKCGLKQNSTVNLLHVDNAVDVFVKTLANKTLTIEVKLSNSVLSLKQKVHQKAGIAVNQQILTFGSHTLEDDQKLESYGIQQHSTITMQGRLRGGYTAYRSSRLHRSTTMDCSETIGDRNGPCSLHGGESPKDDRRYIMYHGTDVQGAHGILTQGFRRSARGMLGPGVYVSRDIEKARRYPIGKPENTKVILKLRVNVGRVKKIDGQDHPLRLTWHDEGYDTAWVPRGCGMVTSELEEDCVWDPERITVVGVEEAPSSKMKTTFLAMLNPNEVVQVVVKDLEGKSLRLMVKLSETVLELKARIQSKWKVSPAQQRLAYGGTALQDGTTLAKCGLKQNSTVNLLHVDNAVDVFVKTLANKTLTIEVKLSNSVLSLKQKVHQKAGIAVNQQILTFGSHTLEDDQKLESYGIQQHSTITMQGRLRGG</sequence>
<dbReference type="AlphaFoldDB" id="A0AAJ7WVY8"/>
<dbReference type="Gene3D" id="3.10.20.90">
    <property type="entry name" value="Phosphatidylinositol 3-kinase Catalytic Subunit, Chain A, domain 1"/>
    <property type="match status" value="4"/>
</dbReference>
<dbReference type="InterPro" id="IPR012317">
    <property type="entry name" value="Poly(ADP-ribose)pol_cat_dom"/>
</dbReference>
<dbReference type="PANTHER" id="PTHR36542">
    <property type="entry name" value="GIG2-LIKE PROTEIN DRED-RELATED"/>
    <property type="match status" value="1"/>
</dbReference>
<accession>A0AAJ7WVY8</accession>
<organism evidence="4 5">
    <name type="scientific">Petromyzon marinus</name>
    <name type="common">Sea lamprey</name>
    <dbReference type="NCBI Taxonomy" id="7757"/>
    <lineage>
        <taxon>Eukaryota</taxon>
        <taxon>Metazoa</taxon>
        <taxon>Chordata</taxon>
        <taxon>Craniata</taxon>
        <taxon>Vertebrata</taxon>
        <taxon>Cyclostomata</taxon>
        <taxon>Hyperoartia</taxon>
        <taxon>Petromyzontiformes</taxon>
        <taxon>Petromyzontidae</taxon>
        <taxon>Petromyzon</taxon>
    </lineage>
</organism>
<dbReference type="InterPro" id="IPR019956">
    <property type="entry name" value="Ubiquitin_dom"/>
</dbReference>